<evidence type="ECO:0000259" key="5">
    <source>
        <dbReference type="PROSITE" id="PS50977"/>
    </source>
</evidence>
<keyword evidence="2 4" id="KW-0238">DNA-binding</keyword>
<dbReference type="InterPro" id="IPR050109">
    <property type="entry name" value="HTH-type_TetR-like_transc_reg"/>
</dbReference>
<dbReference type="EMBL" id="QGHC01000021">
    <property type="protein sequence ID" value="PWK81538.1"/>
    <property type="molecule type" value="Genomic_DNA"/>
</dbReference>
<dbReference type="InterPro" id="IPR009057">
    <property type="entry name" value="Homeodomain-like_sf"/>
</dbReference>
<dbReference type="SUPFAM" id="SSF46689">
    <property type="entry name" value="Homeodomain-like"/>
    <property type="match status" value="1"/>
</dbReference>
<keyword evidence="3" id="KW-0804">Transcription</keyword>
<dbReference type="PANTHER" id="PTHR30055">
    <property type="entry name" value="HTH-TYPE TRANSCRIPTIONAL REGULATOR RUTR"/>
    <property type="match status" value="1"/>
</dbReference>
<feature type="DNA-binding region" description="H-T-H motif" evidence="4">
    <location>
        <begin position="44"/>
        <end position="63"/>
    </location>
</feature>
<feature type="domain" description="HTH tetR-type" evidence="5">
    <location>
        <begin position="21"/>
        <end position="81"/>
    </location>
</feature>
<dbReference type="Proteomes" id="UP000245812">
    <property type="component" value="Unassembled WGS sequence"/>
</dbReference>
<evidence type="ECO:0000256" key="2">
    <source>
        <dbReference type="ARBA" id="ARBA00023125"/>
    </source>
</evidence>
<name>A0A316HTF7_9GAMM</name>
<protein>
    <submittedName>
        <fullName evidence="6">TetR family transcriptional regulator</fullName>
    </submittedName>
</protein>
<evidence type="ECO:0000313" key="6">
    <source>
        <dbReference type="EMBL" id="PWK81538.1"/>
    </source>
</evidence>
<dbReference type="Pfam" id="PF17918">
    <property type="entry name" value="TetR_C_15"/>
    <property type="match status" value="1"/>
</dbReference>
<gene>
    <name evidence="6" type="ORF">C7456_12115</name>
</gene>
<reference evidence="6 7" key="1">
    <citation type="submission" date="2018-05" db="EMBL/GenBank/DDBJ databases">
        <title>Genomic Encyclopedia of Type Strains, Phase IV (KMG-IV): sequencing the most valuable type-strain genomes for metagenomic binning, comparative biology and taxonomic classification.</title>
        <authorList>
            <person name="Goeker M."/>
        </authorList>
    </citation>
    <scope>NUCLEOTIDE SEQUENCE [LARGE SCALE GENOMIC DNA]</scope>
    <source>
        <strain evidence="6 7">DSM 14263</strain>
    </source>
</reference>
<evidence type="ECO:0000313" key="7">
    <source>
        <dbReference type="Proteomes" id="UP000245812"/>
    </source>
</evidence>
<keyword evidence="1" id="KW-0805">Transcription regulation</keyword>
<comment type="caution">
    <text evidence="6">The sequence shown here is derived from an EMBL/GenBank/DDBJ whole genome shotgun (WGS) entry which is preliminary data.</text>
</comment>
<dbReference type="AlphaFoldDB" id="A0A316HTF7"/>
<evidence type="ECO:0000256" key="1">
    <source>
        <dbReference type="ARBA" id="ARBA00023015"/>
    </source>
</evidence>
<accession>A0A316HTF7</accession>
<dbReference type="InterPro" id="IPR001647">
    <property type="entry name" value="HTH_TetR"/>
</dbReference>
<dbReference type="Pfam" id="PF00440">
    <property type="entry name" value="TetR_N"/>
    <property type="match status" value="1"/>
</dbReference>
<sequence length="208" mass="21942">MRNASQNSGAARRAPRRRRGHERVAALLEAAAACFVEKGYDGATMTGIAARAGAAIGSLYQFFPTKEALALALAAAYADALERQLQRLAARSAGWTPEHLAAQLVRLLGAFRRRHPAFAALAEAAATQPALRTLAVRRRLREGLRELLRGHAPGLAEAELQAAAVVVLQLMKAAVALGGEPGLSGRRAALAGLERALALYLADLSRPA</sequence>
<dbReference type="GO" id="GO:0000976">
    <property type="term" value="F:transcription cis-regulatory region binding"/>
    <property type="evidence" value="ECO:0007669"/>
    <property type="project" value="TreeGrafter"/>
</dbReference>
<dbReference type="PRINTS" id="PR00455">
    <property type="entry name" value="HTHTETR"/>
</dbReference>
<dbReference type="Gene3D" id="1.10.357.10">
    <property type="entry name" value="Tetracycline Repressor, domain 2"/>
    <property type="match status" value="1"/>
</dbReference>
<dbReference type="RefSeq" id="WP_170120241.1">
    <property type="nucleotide sequence ID" value="NZ_MSZV01000032.1"/>
</dbReference>
<proteinExistence type="predicted"/>
<organism evidence="6 7">
    <name type="scientific">Fulvimonas soli</name>
    <dbReference type="NCBI Taxonomy" id="155197"/>
    <lineage>
        <taxon>Bacteria</taxon>
        <taxon>Pseudomonadati</taxon>
        <taxon>Pseudomonadota</taxon>
        <taxon>Gammaproteobacteria</taxon>
        <taxon>Lysobacterales</taxon>
        <taxon>Rhodanobacteraceae</taxon>
        <taxon>Fulvimonas</taxon>
    </lineage>
</organism>
<dbReference type="PROSITE" id="PS50977">
    <property type="entry name" value="HTH_TETR_2"/>
    <property type="match status" value="1"/>
</dbReference>
<evidence type="ECO:0000256" key="4">
    <source>
        <dbReference type="PROSITE-ProRule" id="PRU00335"/>
    </source>
</evidence>
<dbReference type="PROSITE" id="PS01081">
    <property type="entry name" value="HTH_TETR_1"/>
    <property type="match status" value="1"/>
</dbReference>
<keyword evidence="7" id="KW-1185">Reference proteome</keyword>
<dbReference type="InterPro" id="IPR041669">
    <property type="entry name" value="TetR_C_15"/>
</dbReference>
<dbReference type="PANTHER" id="PTHR30055:SF234">
    <property type="entry name" value="HTH-TYPE TRANSCRIPTIONAL REGULATOR BETI"/>
    <property type="match status" value="1"/>
</dbReference>
<dbReference type="GO" id="GO:0003700">
    <property type="term" value="F:DNA-binding transcription factor activity"/>
    <property type="evidence" value="ECO:0007669"/>
    <property type="project" value="TreeGrafter"/>
</dbReference>
<dbReference type="InterPro" id="IPR023772">
    <property type="entry name" value="DNA-bd_HTH_TetR-type_CS"/>
</dbReference>
<evidence type="ECO:0000256" key="3">
    <source>
        <dbReference type="ARBA" id="ARBA00023163"/>
    </source>
</evidence>